<proteinExistence type="predicted"/>
<dbReference type="Pfam" id="PF07282">
    <property type="entry name" value="Cas12f1-like_TNB"/>
    <property type="match status" value="1"/>
</dbReference>
<protein>
    <submittedName>
        <fullName evidence="3">Transposase</fullName>
    </submittedName>
</protein>
<dbReference type="RefSeq" id="WP_254015358.1">
    <property type="nucleotide sequence ID" value="NZ_JAMZMM010000718.1"/>
</dbReference>
<keyword evidence="4" id="KW-1185">Reference proteome</keyword>
<dbReference type="InterPro" id="IPR010095">
    <property type="entry name" value="Cas12f1-like_TNB"/>
</dbReference>
<organism evidence="3 4">
    <name type="scientific">Limnofasciculus baicalensis BBK-W-15</name>
    <dbReference type="NCBI Taxonomy" id="2699891"/>
    <lineage>
        <taxon>Bacteria</taxon>
        <taxon>Bacillati</taxon>
        <taxon>Cyanobacteriota</taxon>
        <taxon>Cyanophyceae</taxon>
        <taxon>Coleofasciculales</taxon>
        <taxon>Coleofasciculaceae</taxon>
        <taxon>Limnofasciculus</taxon>
        <taxon>Limnofasciculus baicalensis</taxon>
    </lineage>
</organism>
<evidence type="ECO:0000256" key="1">
    <source>
        <dbReference type="ARBA" id="ARBA00023125"/>
    </source>
</evidence>
<feature type="domain" description="Cas12f1-like TNB" evidence="2">
    <location>
        <begin position="2"/>
        <end position="23"/>
    </location>
</feature>
<dbReference type="AlphaFoldDB" id="A0AAE3GY04"/>
<name>A0AAE3GY04_9CYAN</name>
<dbReference type="EMBL" id="JAMZMM010000718">
    <property type="protein sequence ID" value="MCP2732655.1"/>
    <property type="molecule type" value="Genomic_DNA"/>
</dbReference>
<evidence type="ECO:0000259" key="2">
    <source>
        <dbReference type="Pfam" id="PF07282"/>
    </source>
</evidence>
<reference evidence="3" key="1">
    <citation type="submission" date="2022-06" db="EMBL/GenBank/DDBJ databases">
        <title>New cyanobacteria of genus Symplocastrum in benthos of Lake Baikal.</title>
        <authorList>
            <person name="Sorokovikova E."/>
            <person name="Tikhonova I."/>
            <person name="Krasnopeev A."/>
            <person name="Evseev P."/>
            <person name="Gladkikh A."/>
            <person name="Belykh O."/>
        </authorList>
    </citation>
    <scope>NUCLEOTIDE SEQUENCE</scope>
    <source>
        <strain evidence="3">BBK-W-15</strain>
    </source>
</reference>
<gene>
    <name evidence="3" type="ORF">NJ959_29935</name>
</gene>
<evidence type="ECO:0000313" key="4">
    <source>
        <dbReference type="Proteomes" id="UP001204953"/>
    </source>
</evidence>
<accession>A0AAE3GY04</accession>
<sequence>MRWHNCTHCGFSLDRDHNAAINIK</sequence>
<dbReference type="GO" id="GO:0003677">
    <property type="term" value="F:DNA binding"/>
    <property type="evidence" value="ECO:0007669"/>
    <property type="project" value="UniProtKB-KW"/>
</dbReference>
<dbReference type="Proteomes" id="UP001204953">
    <property type="component" value="Unassembled WGS sequence"/>
</dbReference>
<feature type="non-terminal residue" evidence="3">
    <location>
        <position position="24"/>
    </location>
</feature>
<evidence type="ECO:0000313" key="3">
    <source>
        <dbReference type="EMBL" id="MCP2732655.1"/>
    </source>
</evidence>
<comment type="caution">
    <text evidence="3">The sequence shown here is derived from an EMBL/GenBank/DDBJ whole genome shotgun (WGS) entry which is preliminary data.</text>
</comment>
<keyword evidence="1" id="KW-0238">DNA-binding</keyword>